<dbReference type="Pfam" id="PF14529">
    <property type="entry name" value="Exo_endo_phos_2"/>
    <property type="match status" value="1"/>
</dbReference>
<evidence type="ECO:0000313" key="3">
    <source>
        <dbReference type="Proteomes" id="UP001258017"/>
    </source>
</evidence>
<feature type="domain" description="Endonuclease/exonuclease/phosphatase" evidence="1">
    <location>
        <begin position="98"/>
        <end position="210"/>
    </location>
</feature>
<protein>
    <recommendedName>
        <fullName evidence="1">Endonuclease/exonuclease/phosphatase domain-containing protein</fullName>
    </recommendedName>
</protein>
<sequence length="252" mass="28695">MTFIIQWNINGYFRHLEQLKLIIHEYSPLIIWIQETNFKIRDVINLKDYTEYSKIRNTEQASGGVSMFVHNSLEFETVQLVSDVEAIAICISFPIKACICNIYAPNSRNLEIDELTDLYNQLSKPLIMLGDFNSHSSMWGSYKKDKRGKIIEKMSDVTNIALLNDLSPIQFNISNGTSSAIDLSLCSPQLMPKLSWVTLDSLYDSDHYPISITIPEQRTSYNTYNSSPNISGTSKKLIGKNLLLVSPKTLRN</sequence>
<reference evidence="2" key="2">
    <citation type="journal article" date="2023" name="Commun. Biol.">
        <title>Intrasexual cuticular hydrocarbon dimorphism in a wasp sheds light on hydrocarbon biosynthesis genes in Hymenoptera.</title>
        <authorList>
            <person name="Moris V.C."/>
            <person name="Podsiadlowski L."/>
            <person name="Martin S."/>
            <person name="Oeyen J.P."/>
            <person name="Donath A."/>
            <person name="Petersen M."/>
            <person name="Wilbrandt J."/>
            <person name="Misof B."/>
            <person name="Liedtke D."/>
            <person name="Thamm M."/>
            <person name="Scheiner R."/>
            <person name="Schmitt T."/>
            <person name="Niehuis O."/>
        </authorList>
    </citation>
    <scope>NUCLEOTIDE SEQUENCE</scope>
    <source>
        <strain evidence="2">GBR_01_08_01A</strain>
    </source>
</reference>
<dbReference type="PANTHER" id="PTHR33273:SF4">
    <property type="entry name" value="ENDONUCLEASE_EXONUCLEASE_PHOSPHATASE DOMAIN-CONTAINING PROTEIN"/>
    <property type="match status" value="1"/>
</dbReference>
<evidence type="ECO:0000259" key="1">
    <source>
        <dbReference type="Pfam" id="PF14529"/>
    </source>
</evidence>
<reference evidence="2" key="1">
    <citation type="submission" date="2021-08" db="EMBL/GenBank/DDBJ databases">
        <authorList>
            <person name="Misof B."/>
            <person name="Oliver O."/>
            <person name="Podsiadlowski L."/>
            <person name="Donath A."/>
            <person name="Peters R."/>
            <person name="Mayer C."/>
            <person name="Rust J."/>
            <person name="Gunkel S."/>
            <person name="Lesny P."/>
            <person name="Martin S."/>
            <person name="Oeyen J.P."/>
            <person name="Petersen M."/>
            <person name="Panagiotis P."/>
            <person name="Wilbrandt J."/>
            <person name="Tanja T."/>
        </authorList>
    </citation>
    <scope>NUCLEOTIDE SEQUENCE</scope>
    <source>
        <strain evidence="2">GBR_01_08_01A</strain>
        <tissue evidence="2">Thorax + abdomen</tissue>
    </source>
</reference>
<dbReference type="EMBL" id="JAIFRP010000019">
    <property type="protein sequence ID" value="KAK2586112.1"/>
    <property type="molecule type" value="Genomic_DNA"/>
</dbReference>
<accession>A0AAD9VU26</accession>
<dbReference type="Proteomes" id="UP001258017">
    <property type="component" value="Unassembled WGS sequence"/>
</dbReference>
<dbReference type="GO" id="GO:0003824">
    <property type="term" value="F:catalytic activity"/>
    <property type="evidence" value="ECO:0007669"/>
    <property type="project" value="InterPro"/>
</dbReference>
<dbReference type="InterPro" id="IPR005135">
    <property type="entry name" value="Endo/exonuclease/phosphatase"/>
</dbReference>
<dbReference type="PANTHER" id="PTHR33273">
    <property type="entry name" value="DOMAIN-CONTAINING PROTEIN, PUTATIVE-RELATED"/>
    <property type="match status" value="1"/>
</dbReference>
<name>A0AAD9VU26_9HYME</name>
<gene>
    <name evidence="2" type="ORF">KPH14_008390</name>
</gene>
<comment type="caution">
    <text evidence="2">The sequence shown here is derived from an EMBL/GenBank/DDBJ whole genome shotgun (WGS) entry which is preliminary data.</text>
</comment>
<dbReference type="AlphaFoldDB" id="A0AAD9VU26"/>
<organism evidence="2 3">
    <name type="scientific">Odynerus spinipes</name>
    <dbReference type="NCBI Taxonomy" id="1348599"/>
    <lineage>
        <taxon>Eukaryota</taxon>
        <taxon>Metazoa</taxon>
        <taxon>Ecdysozoa</taxon>
        <taxon>Arthropoda</taxon>
        <taxon>Hexapoda</taxon>
        <taxon>Insecta</taxon>
        <taxon>Pterygota</taxon>
        <taxon>Neoptera</taxon>
        <taxon>Endopterygota</taxon>
        <taxon>Hymenoptera</taxon>
        <taxon>Apocrita</taxon>
        <taxon>Aculeata</taxon>
        <taxon>Vespoidea</taxon>
        <taxon>Vespidae</taxon>
        <taxon>Eumeninae</taxon>
        <taxon>Odynerus</taxon>
    </lineage>
</organism>
<dbReference type="InterPro" id="IPR036691">
    <property type="entry name" value="Endo/exonu/phosph_ase_sf"/>
</dbReference>
<dbReference type="SUPFAM" id="SSF56219">
    <property type="entry name" value="DNase I-like"/>
    <property type="match status" value="1"/>
</dbReference>
<dbReference type="Gene3D" id="3.60.10.10">
    <property type="entry name" value="Endonuclease/exonuclease/phosphatase"/>
    <property type="match status" value="1"/>
</dbReference>
<evidence type="ECO:0000313" key="2">
    <source>
        <dbReference type="EMBL" id="KAK2586112.1"/>
    </source>
</evidence>
<keyword evidence="3" id="KW-1185">Reference proteome</keyword>
<proteinExistence type="predicted"/>